<keyword evidence="1" id="KW-0119">Carbohydrate metabolism</keyword>
<dbReference type="GO" id="GO:0016740">
    <property type="term" value="F:transferase activity"/>
    <property type="evidence" value="ECO:0007669"/>
    <property type="project" value="UniProtKB-UniRule"/>
</dbReference>
<dbReference type="Proteomes" id="UP000331127">
    <property type="component" value="Unassembled WGS sequence"/>
</dbReference>
<dbReference type="PIRSF" id="PIRSF021497">
    <property type="entry name" value="Sulphotransferase_Stf0"/>
    <property type="match status" value="1"/>
</dbReference>
<evidence type="ECO:0000259" key="2">
    <source>
        <dbReference type="Pfam" id="PF09037"/>
    </source>
</evidence>
<comment type="catalytic activity">
    <reaction evidence="1">
        <text>alpha,alpha-trehalose + 3'-phosphoadenylyl sulfate = 2-O-sulfo-alpha,alpha-trehalose + adenosine 3',5'-bisphosphate + H(+)</text>
        <dbReference type="Rhea" id="RHEA:41608"/>
        <dbReference type="ChEBI" id="CHEBI:15378"/>
        <dbReference type="ChEBI" id="CHEBI:16551"/>
        <dbReference type="ChEBI" id="CHEBI:58339"/>
        <dbReference type="ChEBI" id="CHEBI:58343"/>
        <dbReference type="ChEBI" id="CHEBI:60091"/>
        <dbReference type="EC" id="2.8.2.37"/>
    </reaction>
</comment>
<comment type="caution">
    <text evidence="3">The sequence shown here is derived from an EMBL/GenBank/DDBJ whole genome shotgun (WGS) entry which is preliminary data.</text>
</comment>
<protein>
    <recommendedName>
        <fullName evidence="1">Trehalose 2-sulfotransferase</fullName>
    </recommendedName>
</protein>
<accession>A0A5M3WG92</accession>
<dbReference type="InterPro" id="IPR027417">
    <property type="entry name" value="P-loop_NTPase"/>
</dbReference>
<dbReference type="AlphaFoldDB" id="A0A5M3WG92"/>
<dbReference type="Gene3D" id="3.40.50.300">
    <property type="entry name" value="P-loop containing nucleotide triphosphate hydrolases"/>
    <property type="match status" value="1"/>
</dbReference>
<evidence type="ECO:0000256" key="1">
    <source>
        <dbReference type="PIRNR" id="PIRNR021497"/>
    </source>
</evidence>
<name>A0A5M3WG92_9ACTN</name>
<keyword evidence="4" id="KW-1185">Reference proteome</keyword>
<comment type="pathway">
    <text evidence="1">Glycolipid metabolism.</text>
</comment>
<sequence length="272" mass="29924">MAGHLATGQIASYFVCATPRTGSSLLLGLLESTQVAGRPQAYFREPDEPLWADRWRIPRTSQGGFDYGDYVRAALRAGRSANGVFGAKLMWGTLEQVVDKLAGIHPDLAGDPVRLLDRAFGRTGFVFLRREDVVAQAVSWLRAEQSNVWYVGGSGEIGATGGGRTPTFDAGRIGQLVQMIEEHNAAWEAWFAAAGILPYVVRYEELDGDLVGVTLAVLRFLRLEMPEGHTIEARHQRQADELNDQWIARYRGESSAECLDQGDEAASYHRGV</sequence>
<dbReference type="RefSeq" id="WP_155353019.1">
    <property type="nucleotide sequence ID" value="NZ_BAAAHL010000012.1"/>
</dbReference>
<dbReference type="Pfam" id="PF09037">
    <property type="entry name" value="Sulphotransf"/>
    <property type="match status" value="1"/>
</dbReference>
<feature type="domain" description="Sulphotransferase Stf0" evidence="2">
    <location>
        <begin position="12"/>
        <end position="252"/>
    </location>
</feature>
<reference evidence="3 4" key="1">
    <citation type="submission" date="2019-10" db="EMBL/GenBank/DDBJ databases">
        <title>Whole genome shotgun sequence of Acrocarpospora macrocephala NBRC 16266.</title>
        <authorList>
            <person name="Ichikawa N."/>
            <person name="Kimura A."/>
            <person name="Kitahashi Y."/>
            <person name="Komaki H."/>
            <person name="Oguchi A."/>
        </authorList>
    </citation>
    <scope>NUCLEOTIDE SEQUENCE [LARGE SCALE GENOMIC DNA]</scope>
    <source>
        <strain evidence="3 4">NBRC 16266</strain>
    </source>
</reference>
<keyword evidence="1" id="KW-0808">Transferase</keyword>
<dbReference type="OrthoDB" id="5562925at2"/>
<evidence type="ECO:0000313" key="4">
    <source>
        <dbReference type="Proteomes" id="UP000331127"/>
    </source>
</evidence>
<dbReference type="SUPFAM" id="SSF52540">
    <property type="entry name" value="P-loop containing nucleoside triphosphate hydrolases"/>
    <property type="match status" value="1"/>
</dbReference>
<dbReference type="InterPro" id="IPR024628">
    <property type="entry name" value="Sulfotransferase_Stf0_dom"/>
</dbReference>
<dbReference type="EMBL" id="BLAE01000006">
    <property type="protein sequence ID" value="GES07300.1"/>
    <property type="molecule type" value="Genomic_DNA"/>
</dbReference>
<organism evidence="3 4">
    <name type="scientific">Acrocarpospora macrocephala</name>
    <dbReference type="NCBI Taxonomy" id="150177"/>
    <lineage>
        <taxon>Bacteria</taxon>
        <taxon>Bacillati</taxon>
        <taxon>Actinomycetota</taxon>
        <taxon>Actinomycetes</taxon>
        <taxon>Streptosporangiales</taxon>
        <taxon>Streptosporangiaceae</taxon>
        <taxon>Acrocarpospora</taxon>
    </lineage>
</organism>
<evidence type="ECO:0000313" key="3">
    <source>
        <dbReference type="EMBL" id="GES07300.1"/>
    </source>
</evidence>
<proteinExistence type="inferred from homology"/>
<gene>
    <name evidence="3" type="ORF">Amac_008950</name>
</gene>
<comment type="similarity">
    <text evidence="1">Belongs to the Stf0 sulfotransferase family.</text>
</comment>
<comment type="function">
    <text evidence="1">Catalyzes the sulfuryl group transfer from 3'-phosphoadenosine-5'-phosphosulfate (PAPS) to trehalose, leading to trehalose-2-sulfate (T2S).</text>
</comment>
<dbReference type="InterPro" id="IPR015124">
    <property type="entry name" value="Stf0"/>
</dbReference>